<reference evidence="7 8" key="1">
    <citation type="journal article" date="2014" name="ISME J.">
        <title>Candidatus Competibacter-lineage genomes retrieved from metagenomes reveal functional metabolic diversity.</title>
        <authorList>
            <person name="McIlroy S.J."/>
            <person name="Albertsen M."/>
            <person name="Andresen E.K."/>
            <person name="Saunders A.M."/>
            <person name="Kristiansen R."/>
            <person name="Stokholm-Bjerregaard M."/>
            <person name="Nielsen K.L."/>
            <person name="Nielsen P.H."/>
        </authorList>
    </citation>
    <scope>NUCLEOTIDE SEQUENCE [LARGE SCALE GENOMIC DNA]</scope>
    <source>
        <strain evidence="7 8">Run_B_J11</strain>
    </source>
</reference>
<keyword evidence="3" id="KW-0732">Signal</keyword>
<evidence type="ECO:0000256" key="3">
    <source>
        <dbReference type="ARBA" id="ARBA00022729"/>
    </source>
</evidence>
<dbReference type="CDD" id="cd19983">
    <property type="entry name" value="PBP1_ABC_HAAT-like"/>
    <property type="match status" value="1"/>
</dbReference>
<keyword evidence="5" id="KW-0472">Membrane</keyword>
<keyword evidence="5" id="KW-1133">Transmembrane helix</keyword>
<name>A0A7U7G8X8_9GAMM</name>
<feature type="transmembrane region" description="Helical" evidence="5">
    <location>
        <begin position="67"/>
        <end position="84"/>
    </location>
</feature>
<keyword evidence="4" id="KW-0029">Amino-acid transport</keyword>
<evidence type="ECO:0000313" key="8">
    <source>
        <dbReference type="Proteomes" id="UP000019184"/>
    </source>
</evidence>
<keyword evidence="5" id="KW-0812">Transmembrane</keyword>
<evidence type="ECO:0000313" key="7">
    <source>
        <dbReference type="EMBL" id="CDH44071.1"/>
    </source>
</evidence>
<sequence>MIGPDAGAWRDRSVTFGTHIAFASVLYLGGATQFALLPGYDPLSEFRMDIPNSGVETMRGTPFFNRWNLIIAAGLGVVLSTLSISCAPPKPIRIGFVGGLSGRVADLGIAGRNGAQLAIELRNQAGGVAGRPVELIIRDDEQKPEVAERMTRELIAQGVVAIVGPMTSAMALRMAPVANDAKIIIMSPTVTTNDLTDQDDYFFRLTSATRAIAAKSALYQRNVQHLQRVAVVYDLGNKAYTESWLGDFRTAFTQNSGEMVKVLSFESGSDTLFLPIARDLLADPIDGVVIIANSVDAALLCQQIRKLDSRLPIAVSEWGATERLVELGGQAVEGVTAAQLFDRNNTAPSYQAFHQSYRDRFGQIPGFGGTAAFDAANVVLDALAKQSPGQDLKQTVLAMRRFAGVQNPVIFNEFGDAKRETLITTVRGGQFIVVE</sequence>
<proteinExistence type="inferred from homology"/>
<evidence type="ECO:0000259" key="6">
    <source>
        <dbReference type="Pfam" id="PF13458"/>
    </source>
</evidence>
<feature type="domain" description="Leucine-binding protein" evidence="6">
    <location>
        <begin position="91"/>
        <end position="427"/>
    </location>
</feature>
<protein>
    <submittedName>
        <fullName evidence="7">Extracellular ligand-binding receptor</fullName>
    </submittedName>
</protein>
<dbReference type="PANTHER" id="PTHR30483:SF6">
    <property type="entry name" value="PERIPLASMIC BINDING PROTEIN OF ABC TRANSPORTER FOR NATURAL AMINO ACIDS"/>
    <property type="match status" value="1"/>
</dbReference>
<dbReference type="InterPro" id="IPR000709">
    <property type="entry name" value="Leu_Ile_Val-bd"/>
</dbReference>
<dbReference type="SUPFAM" id="SSF53822">
    <property type="entry name" value="Periplasmic binding protein-like I"/>
    <property type="match status" value="1"/>
</dbReference>
<evidence type="ECO:0000256" key="1">
    <source>
        <dbReference type="ARBA" id="ARBA00010062"/>
    </source>
</evidence>
<evidence type="ECO:0000256" key="5">
    <source>
        <dbReference type="SAM" id="Phobius"/>
    </source>
</evidence>
<keyword evidence="8" id="KW-1185">Reference proteome</keyword>
<accession>A0A7U7G8X8</accession>
<dbReference type="EMBL" id="CBTK010000057">
    <property type="protein sequence ID" value="CDH44071.1"/>
    <property type="molecule type" value="Genomic_DNA"/>
</dbReference>
<feature type="transmembrane region" description="Helical" evidence="5">
    <location>
        <begin position="20"/>
        <end position="40"/>
    </location>
</feature>
<organism evidence="7 8">
    <name type="scientific">Candidatus Contendobacter odensis Run_B_J11</name>
    <dbReference type="NCBI Taxonomy" id="1400861"/>
    <lineage>
        <taxon>Bacteria</taxon>
        <taxon>Pseudomonadati</taxon>
        <taxon>Pseudomonadota</taxon>
        <taxon>Gammaproteobacteria</taxon>
        <taxon>Candidatus Competibacteraceae</taxon>
        <taxon>Candidatus Contendibacter</taxon>
    </lineage>
</organism>
<dbReference type="PANTHER" id="PTHR30483">
    <property type="entry name" value="LEUCINE-SPECIFIC-BINDING PROTEIN"/>
    <property type="match status" value="1"/>
</dbReference>
<dbReference type="PRINTS" id="PR00337">
    <property type="entry name" value="LEUILEVALBP"/>
</dbReference>
<gene>
    <name evidence="7" type="ORF">BN874_150004</name>
</gene>
<dbReference type="Proteomes" id="UP000019184">
    <property type="component" value="Unassembled WGS sequence"/>
</dbReference>
<dbReference type="GO" id="GO:0006865">
    <property type="term" value="P:amino acid transport"/>
    <property type="evidence" value="ECO:0007669"/>
    <property type="project" value="UniProtKB-KW"/>
</dbReference>
<dbReference type="InterPro" id="IPR028081">
    <property type="entry name" value="Leu-bd"/>
</dbReference>
<dbReference type="InterPro" id="IPR028082">
    <property type="entry name" value="Peripla_BP_I"/>
</dbReference>
<keyword evidence="7" id="KW-0675">Receptor</keyword>
<evidence type="ECO:0000256" key="2">
    <source>
        <dbReference type="ARBA" id="ARBA00022448"/>
    </source>
</evidence>
<comment type="similarity">
    <text evidence="1">Belongs to the leucine-binding protein family.</text>
</comment>
<dbReference type="Pfam" id="PF13458">
    <property type="entry name" value="Peripla_BP_6"/>
    <property type="match status" value="1"/>
</dbReference>
<dbReference type="Gene3D" id="3.40.50.2300">
    <property type="match status" value="2"/>
</dbReference>
<keyword evidence="2" id="KW-0813">Transport</keyword>
<comment type="caution">
    <text evidence="7">The sequence shown here is derived from an EMBL/GenBank/DDBJ whole genome shotgun (WGS) entry which is preliminary data.</text>
</comment>
<dbReference type="AlphaFoldDB" id="A0A7U7G8X8"/>
<evidence type="ECO:0000256" key="4">
    <source>
        <dbReference type="ARBA" id="ARBA00022970"/>
    </source>
</evidence>
<dbReference type="InterPro" id="IPR051010">
    <property type="entry name" value="BCAA_transport"/>
</dbReference>